<dbReference type="PANTHER" id="PTHR12558:SF13">
    <property type="entry name" value="CELL DIVISION CYCLE PROTEIN 27 HOMOLOG"/>
    <property type="match status" value="1"/>
</dbReference>
<organism evidence="2 3">
    <name type="scientific">Yinghuangia aomiensis</name>
    <dbReference type="NCBI Taxonomy" id="676205"/>
    <lineage>
        <taxon>Bacteria</taxon>
        <taxon>Bacillati</taxon>
        <taxon>Actinomycetota</taxon>
        <taxon>Actinomycetes</taxon>
        <taxon>Kitasatosporales</taxon>
        <taxon>Streptomycetaceae</taxon>
        <taxon>Yinghuangia</taxon>
    </lineage>
</organism>
<feature type="repeat" description="TPR" evidence="1">
    <location>
        <begin position="401"/>
        <end position="434"/>
    </location>
</feature>
<gene>
    <name evidence="2" type="ORF">GCM10023205_68320</name>
</gene>
<dbReference type="PROSITE" id="PS50005">
    <property type="entry name" value="TPR"/>
    <property type="match status" value="2"/>
</dbReference>
<proteinExistence type="predicted"/>
<dbReference type="Pfam" id="PF13432">
    <property type="entry name" value="TPR_16"/>
    <property type="match status" value="2"/>
</dbReference>
<name>A0ABP9I4Y2_9ACTN</name>
<dbReference type="Pfam" id="PF13174">
    <property type="entry name" value="TPR_6"/>
    <property type="match status" value="1"/>
</dbReference>
<evidence type="ECO:0000313" key="3">
    <source>
        <dbReference type="Proteomes" id="UP001500466"/>
    </source>
</evidence>
<dbReference type="SUPFAM" id="SSF48452">
    <property type="entry name" value="TPR-like"/>
    <property type="match status" value="2"/>
</dbReference>
<keyword evidence="1" id="KW-0802">TPR repeat</keyword>
<evidence type="ECO:0000313" key="2">
    <source>
        <dbReference type="EMBL" id="GAA4987792.1"/>
    </source>
</evidence>
<dbReference type="EMBL" id="BAABHS010000034">
    <property type="protein sequence ID" value="GAA4987792.1"/>
    <property type="molecule type" value="Genomic_DNA"/>
</dbReference>
<reference evidence="3" key="1">
    <citation type="journal article" date="2019" name="Int. J. Syst. Evol. Microbiol.">
        <title>The Global Catalogue of Microorganisms (GCM) 10K type strain sequencing project: providing services to taxonomists for standard genome sequencing and annotation.</title>
        <authorList>
            <consortium name="The Broad Institute Genomics Platform"/>
            <consortium name="The Broad Institute Genome Sequencing Center for Infectious Disease"/>
            <person name="Wu L."/>
            <person name="Ma J."/>
        </authorList>
    </citation>
    <scope>NUCLEOTIDE SEQUENCE [LARGE SCALE GENOMIC DNA]</scope>
    <source>
        <strain evidence="3">JCM 17986</strain>
    </source>
</reference>
<dbReference type="InterPro" id="IPR019734">
    <property type="entry name" value="TPR_rpt"/>
</dbReference>
<dbReference type="PANTHER" id="PTHR12558">
    <property type="entry name" value="CELL DIVISION CYCLE 16,23,27"/>
    <property type="match status" value="1"/>
</dbReference>
<comment type="caution">
    <text evidence="2">The sequence shown here is derived from an EMBL/GenBank/DDBJ whole genome shotgun (WGS) entry which is preliminary data.</text>
</comment>
<accession>A0ABP9I4Y2</accession>
<evidence type="ECO:0000256" key="1">
    <source>
        <dbReference type="PROSITE-ProRule" id="PRU00339"/>
    </source>
</evidence>
<protein>
    <submittedName>
        <fullName evidence="2">Tetratricopeptide repeat protein</fullName>
    </submittedName>
</protein>
<dbReference type="Pfam" id="PF14559">
    <property type="entry name" value="TPR_19"/>
    <property type="match status" value="1"/>
</dbReference>
<dbReference type="RefSeq" id="WP_345679673.1">
    <property type="nucleotide sequence ID" value="NZ_BAABHS010000034.1"/>
</dbReference>
<dbReference type="Proteomes" id="UP001500466">
    <property type="component" value="Unassembled WGS sequence"/>
</dbReference>
<dbReference type="SMART" id="SM00028">
    <property type="entry name" value="TPR"/>
    <property type="match status" value="6"/>
</dbReference>
<sequence>MNFLAGRVFSRGRLLSAATATGLGVALFVAGAVGLSPQFADGDGPSPAGRPLPGVRQAATGTDALAAQITALQQRLRILPSDASGWATLGLAYVQQAKVTADPSYYPKAEEVLRKSLDIEQADNFAAMAGQAALAAARHDFTTALDWAQRAVAVNPYNATLYGTLADALTQLGRYDEAFDAVQRMVDLQPGTPSLARASYTWELRGDTATAQAQMGRALAMEPTPADVAFTRYYLSELALNSGDPAQALTHAEQGLRADPGYCALYQAKARAELALGRTQDAVADYRTAIARVPQPEYVLELGELYQSLGDTTKAREQYDVFGAEQKLFAANGVAADSDATLFEADHGSPAKALALATEGIQTRPFLDMDDAYAWALHVNGRDREALAWSLKATALGSRNPLYAYHQGVIRQALGDVDQARELFTRALAANPAFHPLHAPAARAALTALGAPA</sequence>
<dbReference type="Gene3D" id="1.25.40.10">
    <property type="entry name" value="Tetratricopeptide repeat domain"/>
    <property type="match status" value="3"/>
</dbReference>
<feature type="repeat" description="TPR" evidence="1">
    <location>
        <begin position="159"/>
        <end position="192"/>
    </location>
</feature>
<dbReference type="InterPro" id="IPR011990">
    <property type="entry name" value="TPR-like_helical_dom_sf"/>
</dbReference>
<keyword evidence="3" id="KW-1185">Reference proteome</keyword>